<feature type="domain" description="Zn(2)-C6 fungal-type" evidence="9">
    <location>
        <begin position="18"/>
        <end position="47"/>
    </location>
</feature>
<evidence type="ECO:0000256" key="1">
    <source>
        <dbReference type="ARBA" id="ARBA00004123"/>
    </source>
</evidence>
<dbReference type="Proteomes" id="UP001586593">
    <property type="component" value="Unassembled WGS sequence"/>
</dbReference>
<feature type="compositionally biased region" description="Basic and acidic residues" evidence="8">
    <location>
        <begin position="171"/>
        <end position="184"/>
    </location>
</feature>
<sequence length="696" mass="77908">MDEDSPPAKRVRQGKRTSCERCRRRKQACDGLFPSCRNCSKAGVPCVPPERSPRLERNDSGVPPPLEATTRLARTPASSESQAGRSPSISTQQQPRGRGTGDGLSPSGTSHEKERECQIADAVGFLCLGGEQSYVGSSSGYALAVDLGAVIQATVWNKIRPPSSSPPTGEEESKPRDITPEDLVKNAAGPPNDEMGERILQAYLTRIHPLYPFMDRNALRRYHDDRFRAASSGDSEEQQFGTFKIYMVYAIGSQLLRMTESYDYIQPERFFLTAFRHISAARGAHSIRNVEAMTLLAIYHLRSPSNTGIWYLVGMAMRSCVDLGLHREAYYDDQAANAAGDMFRRELTRRLFWTVYSLERHLSISFGRPFSVTDRTIDARLPLDIDDDVRDPMALSHVLNQSHASDAAGRRAPVVSSLTMGIHLIRLKQIESRIYHKIYRADRTLTSLVPKIEPLMQTLREWRAQLPSMSPVEIDYPMIQYNKSIRLLLQPFLSILDAHDARIRTCLEASGQICQIYKRLHSSYSYGHSFIALHSIFVAGITMCYCLWIAPTLWSLQAANDLRAFSSVVHIIAERAPAVRKYRDALEELVNATMEHISLSVPRVDVSHPAASETVEGVCSPRSTLHPNSAYLQVNPATLSQFCEGDDSALQMLYRMTNVGDEDAHCDERPSWAYGGSTGPYGELDQFYLPPQDQGW</sequence>
<evidence type="ECO:0000256" key="5">
    <source>
        <dbReference type="ARBA" id="ARBA00023125"/>
    </source>
</evidence>
<dbReference type="Pfam" id="PF04082">
    <property type="entry name" value="Fungal_trans"/>
    <property type="match status" value="1"/>
</dbReference>
<feature type="region of interest" description="Disordered" evidence="8">
    <location>
        <begin position="31"/>
        <end position="115"/>
    </location>
</feature>
<keyword evidence="11" id="KW-1185">Reference proteome</keyword>
<feature type="region of interest" description="Disordered" evidence="8">
    <location>
        <begin position="158"/>
        <end position="193"/>
    </location>
</feature>
<dbReference type="EMBL" id="JAZHXJ010000843">
    <property type="protein sequence ID" value="KAL1850145.1"/>
    <property type="molecule type" value="Genomic_DNA"/>
</dbReference>
<dbReference type="InterPro" id="IPR007219">
    <property type="entry name" value="XnlR_reg_dom"/>
</dbReference>
<evidence type="ECO:0000259" key="9">
    <source>
        <dbReference type="PROSITE" id="PS50048"/>
    </source>
</evidence>
<dbReference type="CDD" id="cd12148">
    <property type="entry name" value="fungal_TF_MHR"/>
    <property type="match status" value="1"/>
</dbReference>
<keyword evidence="5" id="KW-0238">DNA-binding</keyword>
<dbReference type="InterPro" id="IPR052202">
    <property type="entry name" value="Yeast_MetPath_Reg"/>
</dbReference>
<gene>
    <name evidence="10" type="ORF">VTK73DRAFT_9743</name>
</gene>
<comment type="subcellular location">
    <subcellularLocation>
        <location evidence="1">Nucleus</location>
    </subcellularLocation>
</comment>
<dbReference type="InterPro" id="IPR001138">
    <property type="entry name" value="Zn2Cys6_DnaBD"/>
</dbReference>
<dbReference type="PANTHER" id="PTHR47782:SF12">
    <property type="entry name" value="ZN(II)2CYS6 TRANSCRIPTION FACTOR (EUROFUNG)"/>
    <property type="match status" value="1"/>
</dbReference>
<dbReference type="PROSITE" id="PS00463">
    <property type="entry name" value="ZN2_CY6_FUNGAL_1"/>
    <property type="match status" value="1"/>
</dbReference>
<comment type="caution">
    <text evidence="10">The sequence shown here is derived from an EMBL/GenBank/DDBJ whole genome shotgun (WGS) entry which is preliminary data.</text>
</comment>
<dbReference type="SMART" id="SM00906">
    <property type="entry name" value="Fungal_trans"/>
    <property type="match status" value="1"/>
</dbReference>
<evidence type="ECO:0000313" key="11">
    <source>
        <dbReference type="Proteomes" id="UP001586593"/>
    </source>
</evidence>
<evidence type="ECO:0000256" key="8">
    <source>
        <dbReference type="SAM" id="MobiDB-lite"/>
    </source>
</evidence>
<dbReference type="PANTHER" id="PTHR47782">
    <property type="entry name" value="ZN(II)2CYS6 TRANSCRIPTION FACTOR (EUROFUNG)-RELATED"/>
    <property type="match status" value="1"/>
</dbReference>
<name>A0ABR3W0K1_9PEZI</name>
<keyword evidence="2" id="KW-0479">Metal-binding</keyword>
<keyword evidence="7" id="KW-0539">Nucleus</keyword>
<evidence type="ECO:0000256" key="4">
    <source>
        <dbReference type="ARBA" id="ARBA00023015"/>
    </source>
</evidence>
<evidence type="ECO:0000256" key="6">
    <source>
        <dbReference type="ARBA" id="ARBA00023163"/>
    </source>
</evidence>
<dbReference type="PROSITE" id="PS50048">
    <property type="entry name" value="ZN2_CY6_FUNGAL_2"/>
    <property type="match status" value="1"/>
</dbReference>
<keyword evidence="4" id="KW-0805">Transcription regulation</keyword>
<accession>A0ABR3W0K1</accession>
<feature type="region of interest" description="Disordered" evidence="8">
    <location>
        <begin position="1"/>
        <end position="20"/>
    </location>
</feature>
<dbReference type="InterPro" id="IPR036864">
    <property type="entry name" value="Zn2-C6_fun-type_DNA-bd_sf"/>
</dbReference>
<evidence type="ECO:0000313" key="10">
    <source>
        <dbReference type="EMBL" id="KAL1850145.1"/>
    </source>
</evidence>
<feature type="compositionally biased region" description="Polar residues" evidence="8">
    <location>
        <begin position="76"/>
        <end position="95"/>
    </location>
</feature>
<evidence type="ECO:0000256" key="7">
    <source>
        <dbReference type="ARBA" id="ARBA00023242"/>
    </source>
</evidence>
<protein>
    <recommendedName>
        <fullName evidence="9">Zn(2)-C6 fungal-type domain-containing protein</fullName>
    </recommendedName>
</protein>
<reference evidence="10 11" key="1">
    <citation type="journal article" date="2024" name="Commun. Biol.">
        <title>Comparative genomic analysis of thermophilic fungi reveals convergent evolutionary adaptations and gene losses.</title>
        <authorList>
            <person name="Steindorff A.S."/>
            <person name="Aguilar-Pontes M.V."/>
            <person name="Robinson A.J."/>
            <person name="Andreopoulos B."/>
            <person name="LaButti K."/>
            <person name="Kuo A."/>
            <person name="Mondo S."/>
            <person name="Riley R."/>
            <person name="Otillar R."/>
            <person name="Haridas S."/>
            <person name="Lipzen A."/>
            <person name="Grimwood J."/>
            <person name="Schmutz J."/>
            <person name="Clum A."/>
            <person name="Reid I.D."/>
            <person name="Moisan M.C."/>
            <person name="Butler G."/>
            <person name="Nguyen T.T.M."/>
            <person name="Dewar K."/>
            <person name="Conant G."/>
            <person name="Drula E."/>
            <person name="Henrissat B."/>
            <person name="Hansel C."/>
            <person name="Singer S."/>
            <person name="Hutchinson M.I."/>
            <person name="de Vries R.P."/>
            <person name="Natvig D.O."/>
            <person name="Powell A.J."/>
            <person name="Tsang A."/>
            <person name="Grigoriev I.V."/>
        </authorList>
    </citation>
    <scope>NUCLEOTIDE SEQUENCE [LARGE SCALE GENOMIC DNA]</scope>
    <source>
        <strain evidence="10 11">ATCC 24622</strain>
    </source>
</reference>
<dbReference type="CDD" id="cd00067">
    <property type="entry name" value="GAL4"/>
    <property type="match status" value="1"/>
</dbReference>
<dbReference type="SMART" id="SM00066">
    <property type="entry name" value="GAL4"/>
    <property type="match status" value="1"/>
</dbReference>
<evidence type="ECO:0000256" key="2">
    <source>
        <dbReference type="ARBA" id="ARBA00022723"/>
    </source>
</evidence>
<keyword evidence="6" id="KW-0804">Transcription</keyword>
<organism evidence="10 11">
    <name type="scientific">Phialemonium thermophilum</name>
    <dbReference type="NCBI Taxonomy" id="223376"/>
    <lineage>
        <taxon>Eukaryota</taxon>
        <taxon>Fungi</taxon>
        <taxon>Dikarya</taxon>
        <taxon>Ascomycota</taxon>
        <taxon>Pezizomycotina</taxon>
        <taxon>Sordariomycetes</taxon>
        <taxon>Sordariomycetidae</taxon>
        <taxon>Cephalothecales</taxon>
        <taxon>Cephalothecaceae</taxon>
        <taxon>Phialemonium</taxon>
    </lineage>
</organism>
<proteinExistence type="predicted"/>
<keyword evidence="3" id="KW-0862">Zinc</keyword>
<dbReference type="Gene3D" id="4.10.240.10">
    <property type="entry name" value="Zn(2)-C6 fungal-type DNA-binding domain"/>
    <property type="match status" value="1"/>
</dbReference>
<dbReference type="SUPFAM" id="SSF57701">
    <property type="entry name" value="Zn2/Cys6 DNA-binding domain"/>
    <property type="match status" value="1"/>
</dbReference>
<evidence type="ECO:0000256" key="3">
    <source>
        <dbReference type="ARBA" id="ARBA00022833"/>
    </source>
</evidence>
<dbReference type="Pfam" id="PF00172">
    <property type="entry name" value="Zn_clus"/>
    <property type="match status" value="1"/>
</dbReference>